<evidence type="ECO:0000256" key="7">
    <source>
        <dbReference type="SAM" id="Phobius"/>
    </source>
</evidence>
<dbReference type="EMBL" id="JACJVQ010000008">
    <property type="protein sequence ID" value="MBB6634943.1"/>
    <property type="molecule type" value="Genomic_DNA"/>
</dbReference>
<keyword evidence="6 7" id="KW-0472">Membrane</keyword>
<dbReference type="NCBIfam" id="TIGR00797">
    <property type="entry name" value="matE"/>
    <property type="match status" value="1"/>
</dbReference>
<keyword evidence="4 7" id="KW-0812">Transmembrane</keyword>
<dbReference type="PIRSF" id="PIRSF006603">
    <property type="entry name" value="DinF"/>
    <property type="match status" value="1"/>
</dbReference>
<reference evidence="8 9" key="1">
    <citation type="submission" date="2020-08" db="EMBL/GenBank/DDBJ databases">
        <title>Cohnella phylogeny.</title>
        <authorList>
            <person name="Dunlap C."/>
        </authorList>
    </citation>
    <scope>NUCLEOTIDE SEQUENCE [LARGE SCALE GENOMIC DNA]</scope>
    <source>
        <strain evidence="8 9">DSM 25241</strain>
    </source>
</reference>
<feature type="transmembrane region" description="Helical" evidence="7">
    <location>
        <begin position="349"/>
        <end position="370"/>
    </location>
</feature>
<feature type="transmembrane region" description="Helical" evidence="7">
    <location>
        <begin position="382"/>
        <end position="402"/>
    </location>
</feature>
<feature type="transmembrane region" description="Helical" evidence="7">
    <location>
        <begin position="7"/>
        <end position="29"/>
    </location>
</feature>
<keyword evidence="5 7" id="KW-1133">Transmembrane helix</keyword>
<keyword evidence="3" id="KW-1003">Cell membrane</keyword>
<name>A0A841SRB8_9BACL</name>
<dbReference type="GO" id="GO:0042910">
    <property type="term" value="F:xenobiotic transmembrane transporter activity"/>
    <property type="evidence" value="ECO:0007669"/>
    <property type="project" value="InterPro"/>
</dbReference>
<dbReference type="Proteomes" id="UP000535838">
    <property type="component" value="Unassembled WGS sequence"/>
</dbReference>
<comment type="subcellular location">
    <subcellularLocation>
        <location evidence="1">Cell membrane</location>
        <topology evidence="1">Multi-pass membrane protein</topology>
    </subcellularLocation>
</comment>
<dbReference type="AlphaFoldDB" id="A0A841SRB8"/>
<keyword evidence="9" id="KW-1185">Reference proteome</keyword>
<evidence type="ECO:0000256" key="4">
    <source>
        <dbReference type="ARBA" id="ARBA00022692"/>
    </source>
</evidence>
<feature type="transmembrane region" description="Helical" evidence="7">
    <location>
        <begin position="85"/>
        <end position="107"/>
    </location>
</feature>
<dbReference type="CDD" id="cd13134">
    <property type="entry name" value="MATE_like_8"/>
    <property type="match status" value="1"/>
</dbReference>
<proteinExistence type="predicted"/>
<evidence type="ECO:0000256" key="2">
    <source>
        <dbReference type="ARBA" id="ARBA00022448"/>
    </source>
</evidence>
<dbReference type="RefSeq" id="WP_185120166.1">
    <property type="nucleotide sequence ID" value="NZ_JACJVQ010000008.1"/>
</dbReference>
<evidence type="ECO:0000256" key="1">
    <source>
        <dbReference type="ARBA" id="ARBA00004651"/>
    </source>
</evidence>
<evidence type="ECO:0000256" key="3">
    <source>
        <dbReference type="ARBA" id="ARBA00022475"/>
    </source>
</evidence>
<feature type="transmembrane region" description="Helical" evidence="7">
    <location>
        <begin position="234"/>
        <end position="259"/>
    </location>
</feature>
<protein>
    <submittedName>
        <fullName evidence="8">MATE family efflux transporter</fullName>
    </submittedName>
</protein>
<keyword evidence="2" id="KW-0813">Transport</keyword>
<dbReference type="InterPro" id="IPR047135">
    <property type="entry name" value="YsiQ"/>
</dbReference>
<feature type="transmembrane region" description="Helical" evidence="7">
    <location>
        <begin position="127"/>
        <end position="146"/>
    </location>
</feature>
<dbReference type="GO" id="GO:0005886">
    <property type="term" value="C:plasma membrane"/>
    <property type="evidence" value="ECO:0007669"/>
    <property type="project" value="UniProtKB-SubCell"/>
</dbReference>
<dbReference type="PANTHER" id="PTHR42925">
    <property type="entry name" value="MULTIDRUG AND TOXIN EFFLUX PROTEIN MATE FAMILY"/>
    <property type="match status" value="1"/>
</dbReference>
<dbReference type="InterPro" id="IPR048279">
    <property type="entry name" value="MdtK-like"/>
</dbReference>
<dbReference type="PANTHER" id="PTHR42925:SF1">
    <property type="entry name" value="VIRULENCE FACTOR MVIN"/>
    <property type="match status" value="1"/>
</dbReference>
<dbReference type="InterPro" id="IPR002528">
    <property type="entry name" value="MATE_fam"/>
</dbReference>
<dbReference type="Pfam" id="PF01554">
    <property type="entry name" value="MatE"/>
    <property type="match status" value="2"/>
</dbReference>
<feature type="transmembrane region" description="Helical" evidence="7">
    <location>
        <begin position="158"/>
        <end position="179"/>
    </location>
</feature>
<gene>
    <name evidence="8" type="ORF">H7B67_12550</name>
</gene>
<feature type="transmembrane region" description="Helical" evidence="7">
    <location>
        <begin position="41"/>
        <end position="64"/>
    </location>
</feature>
<evidence type="ECO:0000256" key="5">
    <source>
        <dbReference type="ARBA" id="ARBA00022989"/>
    </source>
</evidence>
<feature type="transmembrane region" description="Helical" evidence="7">
    <location>
        <begin position="279"/>
        <end position="296"/>
    </location>
</feature>
<comment type="caution">
    <text evidence="8">The sequence shown here is derived from an EMBL/GenBank/DDBJ whole genome shotgun (WGS) entry which is preliminary data.</text>
</comment>
<evidence type="ECO:0000256" key="6">
    <source>
        <dbReference type="ARBA" id="ARBA00023136"/>
    </source>
</evidence>
<sequence>MNNERELRVVGLTWPILLENLLFFLMSTADTLMLSGVSDEAVSAVGVATQFIFIAILIIGVINNGADVVISQYLGSGKRFEASKISALTITMNLLTGLFMSLIFLLLTEPLMRMMNLEAETLEMATTYLHIVGGWIFFQAVINALSGIIRTYGYPKEAMYVSMGMNVLHIALNYVLIFGPGGLPALGAEGAAWSTVISRGAAVVVFFWMAYRILDYKIRWKDYLTFSKEFLGKILRIGVPTALESVLYHACQSVFLYYVTMLGEAALASRQYAMNISTYVFLFSTACGTATAIIVGRFVGGSRPDDAYKRVWTSARWIFAITVAIDLVIISLRYPLIELFTDNAEIVKLATQMILLSIVLETGRSLNLLFVPVLRAAGDAKYTVYWGIVSMVFMSLPLGYFLTFTLDMGLAGVWLAIGADEWARGIIMAIRWRSNKWRNKALVTVDSPAKAALEA</sequence>
<feature type="transmembrane region" description="Helical" evidence="7">
    <location>
        <begin position="191"/>
        <end position="214"/>
    </location>
</feature>
<feature type="transmembrane region" description="Helical" evidence="7">
    <location>
        <begin position="317"/>
        <end position="337"/>
    </location>
</feature>
<evidence type="ECO:0000313" key="8">
    <source>
        <dbReference type="EMBL" id="MBB6634943.1"/>
    </source>
</evidence>
<accession>A0A841SRB8</accession>
<evidence type="ECO:0000313" key="9">
    <source>
        <dbReference type="Proteomes" id="UP000535838"/>
    </source>
</evidence>
<dbReference type="GO" id="GO:0015297">
    <property type="term" value="F:antiporter activity"/>
    <property type="evidence" value="ECO:0007669"/>
    <property type="project" value="InterPro"/>
</dbReference>
<organism evidence="8 9">
    <name type="scientific">Cohnella thailandensis</name>
    <dbReference type="NCBI Taxonomy" id="557557"/>
    <lineage>
        <taxon>Bacteria</taxon>
        <taxon>Bacillati</taxon>
        <taxon>Bacillota</taxon>
        <taxon>Bacilli</taxon>
        <taxon>Bacillales</taxon>
        <taxon>Paenibacillaceae</taxon>
        <taxon>Cohnella</taxon>
    </lineage>
</organism>